<sequence length="50" mass="5921">MNAAQRIRLIRIIEKIEKNPEFSNKLGVKNTFDFISDKQKKMNHSQLDEC</sequence>
<evidence type="ECO:0000313" key="2">
    <source>
        <dbReference type="Proteomes" id="UP000631576"/>
    </source>
</evidence>
<evidence type="ECO:0000313" key="1">
    <source>
        <dbReference type="EMBL" id="MBC5682333.1"/>
    </source>
</evidence>
<proteinExistence type="predicted"/>
<name>A0ABR7G4F9_9FIRM</name>
<gene>
    <name evidence="1" type="ORF">H8S40_01850</name>
</gene>
<accession>A0ABR7G4F9</accession>
<dbReference type="RefSeq" id="WP_186864404.1">
    <property type="nucleotide sequence ID" value="NZ_JACOPE010000001.1"/>
</dbReference>
<comment type="caution">
    <text evidence="1">The sequence shown here is derived from an EMBL/GenBank/DDBJ whole genome shotgun (WGS) entry which is preliminary data.</text>
</comment>
<keyword evidence="2" id="KW-1185">Reference proteome</keyword>
<dbReference type="Proteomes" id="UP000631576">
    <property type="component" value="Unassembled WGS sequence"/>
</dbReference>
<organism evidence="1 2">
    <name type="scientific">Ruminococcus hominis</name>
    <dbReference type="NCBI Taxonomy" id="2763065"/>
    <lineage>
        <taxon>Bacteria</taxon>
        <taxon>Bacillati</taxon>
        <taxon>Bacillota</taxon>
        <taxon>Clostridia</taxon>
        <taxon>Eubacteriales</taxon>
        <taxon>Oscillospiraceae</taxon>
        <taxon>Ruminococcus</taxon>
    </lineage>
</organism>
<dbReference type="EMBL" id="JACOPE010000001">
    <property type="protein sequence ID" value="MBC5682333.1"/>
    <property type="molecule type" value="Genomic_DNA"/>
</dbReference>
<protein>
    <submittedName>
        <fullName evidence="1">Uncharacterized protein</fullName>
    </submittedName>
</protein>
<reference evidence="1 2" key="1">
    <citation type="submission" date="2020-08" db="EMBL/GenBank/DDBJ databases">
        <title>Genome public.</title>
        <authorList>
            <person name="Liu C."/>
            <person name="Sun Q."/>
        </authorList>
    </citation>
    <scope>NUCLEOTIDE SEQUENCE [LARGE SCALE GENOMIC DNA]</scope>
    <source>
        <strain evidence="1 2">NSJ-13</strain>
    </source>
</reference>